<keyword evidence="3" id="KW-1133">Transmembrane helix</keyword>
<keyword evidence="9" id="KW-1185">Reference proteome</keyword>
<evidence type="ECO:0000313" key="9">
    <source>
        <dbReference type="Proteomes" id="UP001648503"/>
    </source>
</evidence>
<feature type="domain" description="VASt" evidence="7">
    <location>
        <begin position="651"/>
        <end position="820"/>
    </location>
</feature>
<keyword evidence="2" id="KW-0812">Transmembrane</keyword>
<accession>A0ABQ8F7Z2</accession>
<comment type="caution">
    <text evidence="8">The sequence shown here is derived from an EMBL/GenBank/DDBJ whole genome shotgun (WGS) entry which is preliminary data.</text>
</comment>
<dbReference type="Pfam" id="PF16016">
    <property type="entry name" value="VASt"/>
    <property type="match status" value="1"/>
</dbReference>
<feature type="compositionally biased region" description="Low complexity" evidence="5">
    <location>
        <begin position="408"/>
        <end position="417"/>
    </location>
</feature>
<proteinExistence type="predicted"/>
<keyword evidence="4" id="KW-0472">Membrane</keyword>
<evidence type="ECO:0000259" key="7">
    <source>
        <dbReference type="PROSITE" id="PS51778"/>
    </source>
</evidence>
<dbReference type="InterPro" id="IPR027267">
    <property type="entry name" value="AH/BAR_dom_sf"/>
</dbReference>
<dbReference type="InterPro" id="IPR001849">
    <property type="entry name" value="PH_domain"/>
</dbReference>
<dbReference type="Gene3D" id="1.20.1270.60">
    <property type="entry name" value="Arfaptin homology (AH) domain/BAR domain"/>
    <property type="match status" value="1"/>
</dbReference>
<dbReference type="Pfam" id="PF00169">
    <property type="entry name" value="PH"/>
    <property type="match status" value="1"/>
</dbReference>
<evidence type="ECO:0008006" key="10">
    <source>
        <dbReference type="Google" id="ProtNLM"/>
    </source>
</evidence>
<dbReference type="PROSITE" id="PS51778">
    <property type="entry name" value="VAST"/>
    <property type="match status" value="1"/>
</dbReference>
<dbReference type="InterPro" id="IPR031968">
    <property type="entry name" value="VASt"/>
</dbReference>
<dbReference type="Proteomes" id="UP001648503">
    <property type="component" value="Unassembled WGS sequence"/>
</dbReference>
<dbReference type="InterPro" id="IPR051482">
    <property type="entry name" value="Cholesterol_transport"/>
</dbReference>
<organism evidence="8 9">
    <name type="scientific">Batrachochytrium salamandrivorans</name>
    <dbReference type="NCBI Taxonomy" id="1357716"/>
    <lineage>
        <taxon>Eukaryota</taxon>
        <taxon>Fungi</taxon>
        <taxon>Fungi incertae sedis</taxon>
        <taxon>Chytridiomycota</taxon>
        <taxon>Chytridiomycota incertae sedis</taxon>
        <taxon>Chytridiomycetes</taxon>
        <taxon>Rhizophydiales</taxon>
        <taxon>Rhizophydiales incertae sedis</taxon>
        <taxon>Batrachochytrium</taxon>
    </lineage>
</organism>
<evidence type="ECO:0000313" key="8">
    <source>
        <dbReference type="EMBL" id="KAH6593735.1"/>
    </source>
</evidence>
<dbReference type="PANTHER" id="PTHR23319:SF4">
    <property type="entry name" value="GRAM DOMAIN CONTAINING 1B, ISOFORM E"/>
    <property type="match status" value="1"/>
</dbReference>
<sequence length="1070" mass="122121">MLETSLKSVAHAYGMTLDISFEQAIKDTPQFRSSMYVFADELDELEKWLDNIAKTCRLYTDSMSKINDIGLAISRRMVVNKCISLLDGTANMRTVSESMITLHGLRQKMIDGMNEGVISIIQTIISKDIRELKEARRNYEKDIEKIEMSISRYVALPKSKETSALVEDSFVLFEARKQFIKTSINYVSKIIILKYTLDSQIPDILKTCVKVHADYLEAGWDAFNGIDVVLKTLGPKLDNLRETRDETMKRLDIIRREYEERAIENARPKLKYTLENEKQVFQKSTLKTSNPAQIEREGYLFRKSSKGGSVWTRRYFTIKNTTISYCTVATTGTHKGKLMATSACSLESCDVRVAKTEDRRFCFEVQILPKTLFVLQAEHEEDMKAWITTIENSKMFPSNCSGIPATLESNNSESFETSSDDESDEGETLHQLKVQRRGCIQSKKDNTLEYSSEDDSFESGNNDIDTDDGSEKASPRLPESHSLSKIDDLIADNRVEYSEIFMTKKNHELHHHFKSIPPREDLLEEIGSHLYILNYKFNFKTYGKCDRVYSSIMLVWNNVRSATPLSAQDLYNQIQLLTRGQFDRDKDAQLQHQKTLDKKSFLDSTEADTQADDKRMVSDASVKKMSTFEYTLPESVQAPTGEISCGCTDHLEKKEVDVILPVTAKKLFDLLFKEKSAPIWERLDKRRGGTNRKESIWTSGPTPNREVSYILAMNNPMVKLREVDVKETDHILKQNEWITYSVELRSLTPQVPFGDCFSPAMRFCISWVSKDSCRLIVTIAVNFTKNTMMKGIIKSSGLKGLAETCADLLVILREVTGQDNETSKENMENLDEAGNVSKALGDRSTDGFKTSDTARWRSTPARDDGKFILKGVTLYTIIGITILSLLINARMWFILLPGLSGPQISDARSQFQSTERQFIPADQGKDSYLRATSQIDWATELQSASLKSISPRMREFLRLQFGVNKDTEMDKFPISLQPAKNNLLMRTLESMQFGRMHTKLVHWQRMISDTRTELVSLEKVLDGMEIHLVWSMYFNWVQDDLKSKCKGLENGQNHTSGHLCSFVVDELEIP</sequence>
<evidence type="ECO:0000256" key="4">
    <source>
        <dbReference type="ARBA" id="ARBA00023136"/>
    </source>
</evidence>
<dbReference type="Gene3D" id="2.30.29.30">
    <property type="entry name" value="Pleckstrin-homology domain (PH domain)/Phosphotyrosine-binding domain (PTB)"/>
    <property type="match status" value="1"/>
</dbReference>
<dbReference type="PANTHER" id="PTHR23319">
    <property type="entry name" value="GRAM DOMAIN CONTAINING 1B, ISOFORM E"/>
    <property type="match status" value="1"/>
</dbReference>
<evidence type="ECO:0000259" key="6">
    <source>
        <dbReference type="PROSITE" id="PS50003"/>
    </source>
</evidence>
<protein>
    <recommendedName>
        <fullName evidence="10">Autophagy-related protein 26</fullName>
    </recommendedName>
</protein>
<dbReference type="EMBL" id="JAFCIX010000347">
    <property type="protein sequence ID" value="KAH6593735.1"/>
    <property type="molecule type" value="Genomic_DNA"/>
</dbReference>
<gene>
    <name evidence="8" type="ORF">BASA50_007171</name>
</gene>
<feature type="compositionally biased region" description="Basic and acidic residues" evidence="5">
    <location>
        <begin position="469"/>
        <end position="480"/>
    </location>
</feature>
<dbReference type="SUPFAM" id="SSF50729">
    <property type="entry name" value="PH domain-like"/>
    <property type="match status" value="1"/>
</dbReference>
<dbReference type="InterPro" id="IPR004148">
    <property type="entry name" value="BAR_dom"/>
</dbReference>
<dbReference type="InterPro" id="IPR011993">
    <property type="entry name" value="PH-like_dom_sf"/>
</dbReference>
<dbReference type="Pfam" id="PF16746">
    <property type="entry name" value="BAR_3"/>
    <property type="match status" value="1"/>
</dbReference>
<reference evidence="8 9" key="1">
    <citation type="submission" date="2021-02" db="EMBL/GenBank/DDBJ databases">
        <title>Variation within the Batrachochytrium salamandrivorans European outbreak.</title>
        <authorList>
            <person name="Kelly M."/>
            <person name="Pasmans F."/>
            <person name="Shea T.P."/>
            <person name="Munoz J.F."/>
            <person name="Carranza S."/>
            <person name="Cuomo C.A."/>
            <person name="Martel A."/>
        </authorList>
    </citation>
    <scope>NUCLEOTIDE SEQUENCE [LARGE SCALE GENOMIC DNA]</scope>
    <source>
        <strain evidence="8 9">AMFP18/2</strain>
    </source>
</reference>
<evidence type="ECO:0000256" key="2">
    <source>
        <dbReference type="ARBA" id="ARBA00022692"/>
    </source>
</evidence>
<dbReference type="PROSITE" id="PS50003">
    <property type="entry name" value="PH_DOMAIN"/>
    <property type="match status" value="1"/>
</dbReference>
<dbReference type="SMART" id="SM00233">
    <property type="entry name" value="PH"/>
    <property type="match status" value="1"/>
</dbReference>
<evidence type="ECO:0000256" key="3">
    <source>
        <dbReference type="ARBA" id="ARBA00022989"/>
    </source>
</evidence>
<dbReference type="SUPFAM" id="SSF103657">
    <property type="entry name" value="BAR/IMD domain-like"/>
    <property type="match status" value="1"/>
</dbReference>
<name>A0ABQ8F7Z2_9FUNG</name>
<comment type="subcellular location">
    <subcellularLocation>
        <location evidence="1">Membrane</location>
    </subcellularLocation>
</comment>
<feature type="region of interest" description="Disordered" evidence="5">
    <location>
        <begin position="401"/>
        <end position="480"/>
    </location>
</feature>
<feature type="domain" description="PH" evidence="6">
    <location>
        <begin position="293"/>
        <end position="395"/>
    </location>
</feature>
<evidence type="ECO:0000256" key="1">
    <source>
        <dbReference type="ARBA" id="ARBA00004370"/>
    </source>
</evidence>
<evidence type="ECO:0000256" key="5">
    <source>
        <dbReference type="SAM" id="MobiDB-lite"/>
    </source>
</evidence>